<feature type="transmembrane region" description="Helical" evidence="7">
    <location>
        <begin position="6"/>
        <end position="34"/>
    </location>
</feature>
<dbReference type="eggNOG" id="COG1593">
    <property type="taxonomic scope" value="Bacteria"/>
</dbReference>
<feature type="transmembrane region" description="Helical" evidence="7">
    <location>
        <begin position="331"/>
        <end position="350"/>
    </location>
</feature>
<evidence type="ECO:0000259" key="8">
    <source>
        <dbReference type="Pfam" id="PF06808"/>
    </source>
</evidence>
<reference evidence="9 10" key="1">
    <citation type="submission" date="2013-08" db="EMBL/GenBank/DDBJ databases">
        <authorList>
            <person name="Durkin A.S."/>
            <person name="Haft D.R."/>
            <person name="McCorrison J."/>
            <person name="Torralba M."/>
            <person name="Gillis M."/>
            <person name="Haft D.H."/>
            <person name="Methe B."/>
            <person name="Sutton G."/>
            <person name="Nelson K.E."/>
        </authorList>
    </citation>
    <scope>NUCLEOTIDE SEQUENCE [LARGE SCALE GENOMIC DNA]</scope>
    <source>
        <strain evidence="9 10">VPI DR56BR1116</strain>
    </source>
</reference>
<feature type="transmembrane region" description="Helical" evidence="7">
    <location>
        <begin position="239"/>
        <end position="255"/>
    </location>
</feature>
<dbReference type="PANTHER" id="PTHR33362">
    <property type="entry name" value="SIALIC ACID TRAP TRANSPORTER PERMEASE PROTEIN SIAT-RELATED"/>
    <property type="match status" value="1"/>
</dbReference>
<dbReference type="Pfam" id="PF06808">
    <property type="entry name" value="DctM"/>
    <property type="match status" value="1"/>
</dbReference>
<dbReference type="EMBL" id="AUZJ01000069">
    <property type="protein sequence ID" value="ERF59498.1"/>
    <property type="molecule type" value="Genomic_DNA"/>
</dbReference>
<feature type="transmembrane region" description="Helical" evidence="7">
    <location>
        <begin position="267"/>
        <end position="287"/>
    </location>
</feature>
<keyword evidence="5 7" id="KW-1133">Transmembrane helix</keyword>
<keyword evidence="4 7" id="KW-0812">Transmembrane</keyword>
<gene>
    <name evidence="9" type="ORF">HMPREF1325_1474</name>
</gene>
<feature type="domain" description="TRAP C4-dicarboxylate transport system permease DctM subunit" evidence="8">
    <location>
        <begin position="7"/>
        <end position="415"/>
    </location>
</feature>
<comment type="caution">
    <text evidence="9">The sequence shown here is derived from an EMBL/GenBank/DDBJ whole genome shotgun (WGS) entry which is preliminary data.</text>
</comment>
<dbReference type="Proteomes" id="UP000016412">
    <property type="component" value="Unassembled WGS sequence"/>
</dbReference>
<keyword evidence="2" id="KW-1003">Cell membrane</keyword>
<dbReference type="InterPro" id="IPR004681">
    <property type="entry name" value="TRAP_DctM"/>
</dbReference>
<evidence type="ECO:0000256" key="7">
    <source>
        <dbReference type="SAM" id="Phobius"/>
    </source>
</evidence>
<dbReference type="GO" id="GO:0005886">
    <property type="term" value="C:plasma membrane"/>
    <property type="evidence" value="ECO:0007669"/>
    <property type="project" value="UniProtKB-SubCell"/>
</dbReference>
<dbReference type="STRING" id="1125725.HMPREF1325_1474"/>
<dbReference type="InterPro" id="IPR010656">
    <property type="entry name" value="DctM"/>
</dbReference>
<feature type="transmembrane region" description="Helical" evidence="7">
    <location>
        <begin position="46"/>
        <end position="68"/>
    </location>
</feature>
<feature type="transmembrane region" description="Helical" evidence="7">
    <location>
        <begin position="396"/>
        <end position="419"/>
    </location>
</feature>
<evidence type="ECO:0000256" key="4">
    <source>
        <dbReference type="ARBA" id="ARBA00022692"/>
    </source>
</evidence>
<evidence type="ECO:0000256" key="3">
    <source>
        <dbReference type="ARBA" id="ARBA00022519"/>
    </source>
</evidence>
<dbReference type="RefSeq" id="WP_021331576.1">
    <property type="nucleotide sequence ID" value="NZ_AUZJ01000069.1"/>
</dbReference>
<dbReference type="PANTHER" id="PTHR33362:SF3">
    <property type="entry name" value="SIALIC ACID TRAP TRANSPORTER PERMEASE PROTEIN SIAT"/>
    <property type="match status" value="1"/>
</dbReference>
<dbReference type="PATRIC" id="fig|1125725.3.peg.2611"/>
<evidence type="ECO:0000256" key="6">
    <source>
        <dbReference type="ARBA" id="ARBA00023136"/>
    </source>
</evidence>
<dbReference type="OrthoDB" id="370245at2"/>
<evidence type="ECO:0000313" key="10">
    <source>
        <dbReference type="Proteomes" id="UP000016412"/>
    </source>
</evidence>
<dbReference type="AlphaFoldDB" id="U1FIB8"/>
<evidence type="ECO:0000256" key="5">
    <source>
        <dbReference type="ARBA" id="ARBA00022989"/>
    </source>
</evidence>
<feature type="transmembrane region" description="Helical" evidence="7">
    <location>
        <begin position="169"/>
        <end position="192"/>
    </location>
</feature>
<protein>
    <submittedName>
        <fullName evidence="9">TRAP transporter, DctM subunit</fullName>
    </submittedName>
</protein>
<comment type="subcellular location">
    <subcellularLocation>
        <location evidence="1">Cell inner membrane</location>
        <topology evidence="1">Multi-pass membrane protein</topology>
    </subcellularLocation>
</comment>
<feature type="transmembrane region" description="Helical" evidence="7">
    <location>
        <begin position="299"/>
        <end position="324"/>
    </location>
</feature>
<accession>U1FIB8</accession>
<dbReference type="PIRSF" id="PIRSF006066">
    <property type="entry name" value="HI0050"/>
    <property type="match status" value="1"/>
</dbReference>
<feature type="transmembrane region" description="Helical" evidence="7">
    <location>
        <begin position="356"/>
        <end position="384"/>
    </location>
</feature>
<dbReference type="GO" id="GO:0022857">
    <property type="term" value="F:transmembrane transporter activity"/>
    <property type="evidence" value="ECO:0007669"/>
    <property type="project" value="TreeGrafter"/>
</dbReference>
<organism evidence="9 10">
    <name type="scientific">Treponema socranskii subsp. socranskii VPI DR56BR1116 = ATCC 35536</name>
    <dbReference type="NCBI Taxonomy" id="1125725"/>
    <lineage>
        <taxon>Bacteria</taxon>
        <taxon>Pseudomonadati</taxon>
        <taxon>Spirochaetota</taxon>
        <taxon>Spirochaetia</taxon>
        <taxon>Spirochaetales</taxon>
        <taxon>Treponemataceae</taxon>
        <taxon>Treponema</taxon>
    </lineage>
</organism>
<name>U1FIB8_TRESO</name>
<evidence type="ECO:0000256" key="2">
    <source>
        <dbReference type="ARBA" id="ARBA00022475"/>
    </source>
</evidence>
<keyword evidence="3" id="KW-0997">Cell inner membrane</keyword>
<evidence type="ECO:0000256" key="1">
    <source>
        <dbReference type="ARBA" id="ARBA00004429"/>
    </source>
</evidence>
<sequence length="428" mass="45842">MNMGIIFILFIVLLIVGTNIYVNLGICSLLYCLTNGFTPLTVVQRITMAANSFPLLAAPFFIIMGNIMNTSGVTKRMFNFANVLVGHMPGGLGHANIVASVLFAGMSGTAVADAAGLGTIEIKAMRDAGFDDDFSCAVTGASSTIGPIIPPSLPMVLYAVLAEASVGRLFMGGLLPGVIMAGTLMIMVFWYAKRRDYPRSPRPTKKVLWQAFKDAFWALMAPVLLFGGIVSGVFTPTEAAVFAAFYSLILGLFVYKEFSIKDLPRIILATVETNGVVLALVMTAVMFGWSLSVANVPQILASGIMSVSNHPVVILLLINAFLLFVGMFMEANAAIMILTPIFIPLMHALGVSPTQFGIMMILNLMIGLLTPPVGIVLYVVSNVAKVSFERVTKATIPFLIPLIAVLLLITLIPGITTWIPNLLFGPEL</sequence>
<proteinExistence type="predicted"/>
<evidence type="ECO:0000313" key="9">
    <source>
        <dbReference type="EMBL" id="ERF59498.1"/>
    </source>
</evidence>
<keyword evidence="6 7" id="KW-0472">Membrane</keyword>
<feature type="transmembrane region" description="Helical" evidence="7">
    <location>
        <begin position="215"/>
        <end position="233"/>
    </location>
</feature>
<dbReference type="NCBIfam" id="TIGR00786">
    <property type="entry name" value="dctM"/>
    <property type="match status" value="1"/>
</dbReference>